<gene>
    <name evidence="1" type="ORF">PsYK624_053200</name>
</gene>
<keyword evidence="2" id="KW-1185">Reference proteome</keyword>
<dbReference type="InterPro" id="IPR036047">
    <property type="entry name" value="F-box-like_dom_sf"/>
</dbReference>
<dbReference type="EMBL" id="BPQB01000012">
    <property type="protein sequence ID" value="GJE89225.1"/>
    <property type="molecule type" value="Genomic_DNA"/>
</dbReference>
<protein>
    <submittedName>
        <fullName evidence="1">F-box protein</fullName>
    </submittedName>
</protein>
<evidence type="ECO:0000313" key="1">
    <source>
        <dbReference type="EMBL" id="GJE89225.1"/>
    </source>
</evidence>
<proteinExistence type="predicted"/>
<dbReference type="Proteomes" id="UP000703269">
    <property type="component" value="Unassembled WGS sequence"/>
</dbReference>
<name>A0A9P3G7H0_9APHY</name>
<dbReference type="Gene3D" id="1.20.1280.50">
    <property type="match status" value="1"/>
</dbReference>
<evidence type="ECO:0000313" key="2">
    <source>
        <dbReference type="Proteomes" id="UP000703269"/>
    </source>
</evidence>
<dbReference type="AlphaFoldDB" id="A0A9P3G7H0"/>
<accession>A0A9P3G7H0</accession>
<organism evidence="1 2">
    <name type="scientific">Phanerochaete sordida</name>
    <dbReference type="NCBI Taxonomy" id="48140"/>
    <lineage>
        <taxon>Eukaryota</taxon>
        <taxon>Fungi</taxon>
        <taxon>Dikarya</taxon>
        <taxon>Basidiomycota</taxon>
        <taxon>Agaricomycotina</taxon>
        <taxon>Agaricomycetes</taxon>
        <taxon>Polyporales</taxon>
        <taxon>Phanerochaetaceae</taxon>
        <taxon>Phanerochaete</taxon>
    </lineage>
</organism>
<comment type="caution">
    <text evidence="1">The sequence shown here is derived from an EMBL/GenBank/DDBJ whole genome shotgun (WGS) entry which is preliminary data.</text>
</comment>
<dbReference type="OrthoDB" id="2751518at2759"/>
<dbReference type="SUPFAM" id="SSF81383">
    <property type="entry name" value="F-box domain"/>
    <property type="match status" value="1"/>
</dbReference>
<reference evidence="1 2" key="1">
    <citation type="submission" date="2021-08" db="EMBL/GenBank/DDBJ databases">
        <title>Draft Genome Sequence of Phanerochaete sordida strain YK-624.</title>
        <authorList>
            <person name="Mori T."/>
            <person name="Dohra H."/>
            <person name="Suzuki T."/>
            <person name="Kawagishi H."/>
            <person name="Hirai H."/>
        </authorList>
    </citation>
    <scope>NUCLEOTIDE SEQUENCE [LARGE SCALE GENOMIC DNA]</scope>
    <source>
        <strain evidence="1 2">YK-624</strain>
    </source>
</reference>
<sequence>MMLSEGKESVIAFGDAVRQALVYGWIDRWKVTRDRNLLKLIAQGSRSHIARLPSELLAEIFHWCILHDHAEHVRSPMDPAPRSWLTVRCVCRAWNQVVLAYPVFSTHIPLTRPRRVSDMLDRSGILPLYIYCAPSSYLDKEDKAEMLALVLDHFPRVAHLSLQFPFYNELVDSRWWQAPHADQAASCLQSFYLRDFYLRAFSMPNSNGPPVLNQGVQLFSGYAFPALRDLKCRGIHTPLSVLGNVLVPGLRCLHLTDIRSTPLEEELLPLLKRLPELEELRFNLALSLSEHSRDTIQYLLATSEPSRRVELPRLAMLYIADNKEDASLAGFLLLHRLSIPPSASIELFLLRTGGISDALWDACTDVVLEKMRPVRYHALSISTNFAGRNVDVELWEEPLRIEDLPPVPELFDSSPCQTRSSGRAGHFRLELSSPCRAFTARLIPQLPTSYVRTARLTDRTVGFQHGIPWDATLSALPSVEDLVLQYETFKHIQSRANPRPYQITPADTRSLHIPALRTLRLYELHHQYSQISEFALDIVTLGCIAHGLAKQAREHRSEDVLVIRGAQPYRRGDV</sequence>